<feature type="compositionally biased region" description="Low complexity" evidence="1">
    <location>
        <begin position="138"/>
        <end position="148"/>
    </location>
</feature>
<sequence length="380" mass="41925">MAPSFLSTSHWPTFRLLELKLTTLEAKNPTYCTRLEALRVPLCVWYPTLLALPLVLWRGPITTLALAGPEPPSLPRFLAPPIPSLRCSPHCGARRDRKTVMDGRGGCCIGISRYGGGVYDMSKVDRIMLRFRPIAPKPAAGGSASGGPTPEKADACVKSGRGKRSKRCNRKRKASPEEKVVTLPLLPEAPDRRDSPERGSPGENCEKTEENVSMWLSFDGNNKVGRGLGFGGLSDRMAEMPPAVWVVGSCVILECVMDTWVDGDGLGRTDEERRTTLRRDTCPGFVTDGLGRVTWTNEAYRRMVDPPINQDHLTVWLVMKEETAVPSLTHSAFTCRVRVVQYDTLGKERSSLTLPCDVWRMDGGGFAWRLDVKAALCLGR</sequence>
<dbReference type="EMBL" id="CM017328">
    <property type="protein sequence ID" value="KAE8123956.1"/>
    <property type="molecule type" value="Genomic_DNA"/>
</dbReference>
<dbReference type="AlphaFoldDB" id="A0A5N6RND1"/>
<proteinExistence type="predicted"/>
<dbReference type="InterPro" id="IPR057710">
    <property type="entry name" value="DUF7950"/>
</dbReference>
<dbReference type="Pfam" id="PF25821">
    <property type="entry name" value="DUF7950"/>
    <property type="match status" value="1"/>
</dbReference>
<feature type="domain" description="DUF7950" evidence="2">
    <location>
        <begin position="248"/>
        <end position="377"/>
    </location>
</feature>
<evidence type="ECO:0000313" key="3">
    <source>
        <dbReference type="EMBL" id="KAE8123956.1"/>
    </source>
</evidence>
<evidence type="ECO:0000313" key="4">
    <source>
        <dbReference type="Proteomes" id="UP000327013"/>
    </source>
</evidence>
<reference evidence="3 4" key="1">
    <citation type="submission" date="2019-06" db="EMBL/GenBank/DDBJ databases">
        <title>A chromosomal-level reference genome of Carpinus fangiana (Coryloideae, Betulaceae).</title>
        <authorList>
            <person name="Yang X."/>
            <person name="Wang Z."/>
            <person name="Zhang L."/>
            <person name="Hao G."/>
            <person name="Liu J."/>
            <person name="Yang Y."/>
        </authorList>
    </citation>
    <scope>NUCLEOTIDE SEQUENCE [LARGE SCALE GENOMIC DNA]</scope>
    <source>
        <strain evidence="3">Cfa_2016G</strain>
        <tissue evidence="3">Leaf</tissue>
    </source>
</reference>
<keyword evidence="4" id="KW-1185">Reference proteome</keyword>
<evidence type="ECO:0000259" key="2">
    <source>
        <dbReference type="Pfam" id="PF25821"/>
    </source>
</evidence>
<gene>
    <name evidence="3" type="ORF">FH972_018869</name>
</gene>
<dbReference type="PANTHER" id="PTHR33595">
    <property type="entry name" value="VON WILLEBRAND FACTOR A DOMAIN PROTEIN"/>
    <property type="match status" value="1"/>
</dbReference>
<dbReference type="Proteomes" id="UP000327013">
    <property type="component" value="Chromosome 8"/>
</dbReference>
<accession>A0A5N6RND1</accession>
<evidence type="ECO:0000256" key="1">
    <source>
        <dbReference type="SAM" id="MobiDB-lite"/>
    </source>
</evidence>
<feature type="region of interest" description="Disordered" evidence="1">
    <location>
        <begin position="138"/>
        <end position="207"/>
    </location>
</feature>
<dbReference type="OrthoDB" id="1898295at2759"/>
<organism evidence="3 4">
    <name type="scientific">Carpinus fangiana</name>
    <dbReference type="NCBI Taxonomy" id="176857"/>
    <lineage>
        <taxon>Eukaryota</taxon>
        <taxon>Viridiplantae</taxon>
        <taxon>Streptophyta</taxon>
        <taxon>Embryophyta</taxon>
        <taxon>Tracheophyta</taxon>
        <taxon>Spermatophyta</taxon>
        <taxon>Magnoliopsida</taxon>
        <taxon>eudicotyledons</taxon>
        <taxon>Gunneridae</taxon>
        <taxon>Pentapetalae</taxon>
        <taxon>rosids</taxon>
        <taxon>fabids</taxon>
        <taxon>Fagales</taxon>
        <taxon>Betulaceae</taxon>
        <taxon>Carpinus</taxon>
    </lineage>
</organism>
<dbReference type="PANTHER" id="PTHR33595:SF7">
    <property type="entry name" value="OS12G0242500 PROTEIN"/>
    <property type="match status" value="1"/>
</dbReference>
<feature type="compositionally biased region" description="Basic residues" evidence="1">
    <location>
        <begin position="160"/>
        <end position="173"/>
    </location>
</feature>
<protein>
    <recommendedName>
        <fullName evidence="2">DUF7950 domain-containing protein</fullName>
    </recommendedName>
</protein>
<name>A0A5N6RND1_9ROSI</name>